<reference evidence="3 4" key="1">
    <citation type="submission" date="2019-04" db="EMBL/GenBank/DDBJ databases">
        <title>Microbes associate with the intestines of laboratory mice.</title>
        <authorList>
            <person name="Navarre W."/>
            <person name="Wong E."/>
            <person name="Huang K.C."/>
            <person name="Tropini C."/>
            <person name="Ng K."/>
            <person name="Yu B."/>
        </authorList>
    </citation>
    <scope>NUCLEOTIDE SEQUENCE [LARGE SCALE GENOMIC DNA]</scope>
    <source>
        <strain evidence="3 4">NM48_B13</strain>
    </source>
</reference>
<dbReference type="PANTHER" id="PTHR34580:SF3">
    <property type="entry name" value="PROTEIN PAFB"/>
    <property type="match status" value="1"/>
</dbReference>
<sequence>MANNAKSKLKTLYLRQILEQETDADHGLSMPQLIERLTELGIPAERKGVYRDLNTLREFGVDVQTLPRRPVEYAIVHRGFTLPQLMLLVDAVESCRFLTQAQARAITTNLTLLASDHQRQQLARRIHVAGRTTGAASGAFEAIDTLHEAMRLGRQVRFLYYRVDGAGKRRPTQSGRPHQVTPVGISYADNYYYLTAWSDTHGNLTEFRIDRMGKIEVTDQPAAKNETIRHHRFQEDEYVSFGRFGGEPATVTFAVAPGKTEIITDRFGKSAQLFPQEDGSAKAVAKVRVSPQFFGWVAGLENTVRIAAPEALRDEYFAYLKGLMGE</sequence>
<dbReference type="Pfam" id="PF13280">
    <property type="entry name" value="WYL"/>
    <property type="match status" value="1"/>
</dbReference>
<dbReference type="SUPFAM" id="SSF46785">
    <property type="entry name" value="Winged helix' DNA-binding domain"/>
    <property type="match status" value="1"/>
</dbReference>
<evidence type="ECO:0000259" key="1">
    <source>
        <dbReference type="Pfam" id="PF13280"/>
    </source>
</evidence>
<gene>
    <name evidence="3" type="ORF">E5982_03190</name>
</gene>
<dbReference type="InterPro" id="IPR036390">
    <property type="entry name" value="WH_DNA-bd_sf"/>
</dbReference>
<evidence type="ECO:0000259" key="2">
    <source>
        <dbReference type="Pfam" id="PF25583"/>
    </source>
</evidence>
<dbReference type="OrthoDB" id="9772503at2"/>
<dbReference type="InterPro" id="IPR051534">
    <property type="entry name" value="CBASS_pafABC_assoc_protein"/>
</dbReference>
<comment type="caution">
    <text evidence="3">The sequence shown here is derived from an EMBL/GenBank/DDBJ whole genome shotgun (WGS) entry which is preliminary data.</text>
</comment>
<dbReference type="Proteomes" id="UP000309454">
    <property type="component" value="Unassembled WGS sequence"/>
</dbReference>
<dbReference type="PROSITE" id="PS52050">
    <property type="entry name" value="WYL"/>
    <property type="match status" value="1"/>
</dbReference>
<dbReference type="AlphaFoldDB" id="A0A4V5KJW4"/>
<organism evidence="3 4">
    <name type="scientific">Parvibacter caecicola</name>
    <dbReference type="NCBI Taxonomy" id="747645"/>
    <lineage>
        <taxon>Bacteria</taxon>
        <taxon>Bacillati</taxon>
        <taxon>Actinomycetota</taxon>
        <taxon>Coriobacteriia</taxon>
        <taxon>Coriobacteriales</taxon>
        <taxon>Coriobacteriaceae</taxon>
        <taxon>Parvibacter</taxon>
    </lineage>
</organism>
<keyword evidence="4" id="KW-1185">Reference proteome</keyword>
<accession>A0A4V5KJW4</accession>
<dbReference type="PANTHER" id="PTHR34580">
    <property type="match status" value="1"/>
</dbReference>
<feature type="domain" description="WYL" evidence="1">
    <location>
        <begin position="142"/>
        <end position="217"/>
    </location>
</feature>
<protein>
    <submittedName>
        <fullName evidence="3">WYL domain-containing protein</fullName>
    </submittedName>
</protein>
<dbReference type="InterPro" id="IPR057727">
    <property type="entry name" value="WCX_dom"/>
</dbReference>
<dbReference type="RefSeq" id="WP_136845443.1">
    <property type="nucleotide sequence ID" value="NZ_CAOKAH010000002.1"/>
</dbReference>
<evidence type="ECO:0000313" key="3">
    <source>
        <dbReference type="EMBL" id="TJW11236.1"/>
    </source>
</evidence>
<proteinExistence type="predicted"/>
<feature type="domain" description="WCX" evidence="2">
    <location>
        <begin position="248"/>
        <end position="323"/>
    </location>
</feature>
<dbReference type="InterPro" id="IPR026881">
    <property type="entry name" value="WYL_dom"/>
</dbReference>
<evidence type="ECO:0000313" key="4">
    <source>
        <dbReference type="Proteomes" id="UP000309454"/>
    </source>
</evidence>
<dbReference type="EMBL" id="SSTM01000002">
    <property type="protein sequence ID" value="TJW11236.1"/>
    <property type="molecule type" value="Genomic_DNA"/>
</dbReference>
<dbReference type="Pfam" id="PF25583">
    <property type="entry name" value="WCX"/>
    <property type="match status" value="1"/>
</dbReference>
<name>A0A4V5KJW4_9ACTN</name>